<proteinExistence type="predicted"/>
<evidence type="ECO:0000256" key="7">
    <source>
        <dbReference type="ARBA" id="ARBA00023065"/>
    </source>
</evidence>
<keyword evidence="7" id="KW-0406">Ion transport</keyword>
<dbReference type="Proteomes" id="UP001142372">
    <property type="component" value="Unassembled WGS sequence"/>
</dbReference>
<accession>A0A9W6M0C9</accession>
<dbReference type="GO" id="GO:0015386">
    <property type="term" value="F:potassium:proton antiporter activity"/>
    <property type="evidence" value="ECO:0007669"/>
    <property type="project" value="TreeGrafter"/>
</dbReference>
<feature type="transmembrane region" description="Helical" evidence="10">
    <location>
        <begin position="182"/>
        <end position="203"/>
    </location>
</feature>
<organism evidence="12 13">
    <name type="scientific">Leifsonia poae</name>
    <dbReference type="NCBI Taxonomy" id="110933"/>
    <lineage>
        <taxon>Bacteria</taxon>
        <taxon>Bacillati</taxon>
        <taxon>Actinomycetota</taxon>
        <taxon>Actinomycetes</taxon>
        <taxon>Micrococcales</taxon>
        <taxon>Microbacteriaceae</taxon>
        <taxon>Leifsonia</taxon>
    </lineage>
</organism>
<feature type="transmembrane region" description="Helical" evidence="10">
    <location>
        <begin position="6"/>
        <end position="21"/>
    </location>
</feature>
<feature type="transmembrane region" description="Helical" evidence="10">
    <location>
        <begin position="392"/>
        <end position="413"/>
    </location>
</feature>
<evidence type="ECO:0000256" key="10">
    <source>
        <dbReference type="SAM" id="Phobius"/>
    </source>
</evidence>
<feature type="transmembrane region" description="Helical" evidence="10">
    <location>
        <begin position="425"/>
        <end position="448"/>
    </location>
</feature>
<dbReference type="AlphaFoldDB" id="A0A9W6M0C9"/>
<dbReference type="InterPro" id="IPR018422">
    <property type="entry name" value="Cation/H_exchanger_CPA1"/>
</dbReference>
<evidence type="ECO:0000256" key="5">
    <source>
        <dbReference type="ARBA" id="ARBA00022989"/>
    </source>
</evidence>
<dbReference type="Pfam" id="PF00999">
    <property type="entry name" value="Na_H_Exchanger"/>
    <property type="match status" value="1"/>
</dbReference>
<keyword evidence="6" id="KW-0915">Sodium</keyword>
<feature type="transmembrane region" description="Helical" evidence="10">
    <location>
        <begin position="54"/>
        <end position="73"/>
    </location>
</feature>
<keyword evidence="5 10" id="KW-1133">Transmembrane helix</keyword>
<dbReference type="PANTHER" id="PTHR10110">
    <property type="entry name" value="SODIUM/HYDROGEN EXCHANGER"/>
    <property type="match status" value="1"/>
</dbReference>
<reference evidence="12" key="2">
    <citation type="submission" date="2023-01" db="EMBL/GenBank/DDBJ databases">
        <authorList>
            <person name="Sun Q."/>
            <person name="Evtushenko L."/>
        </authorList>
    </citation>
    <scope>NUCLEOTIDE SEQUENCE</scope>
    <source>
        <strain evidence="12">VKM Ac-1401</strain>
    </source>
</reference>
<feature type="transmembrane region" description="Helical" evidence="10">
    <location>
        <begin position="151"/>
        <end position="176"/>
    </location>
</feature>
<evidence type="ECO:0000256" key="1">
    <source>
        <dbReference type="ARBA" id="ARBA00004651"/>
    </source>
</evidence>
<dbReference type="PANTHER" id="PTHR10110:SF86">
    <property type="entry name" value="SODIUM_HYDROGEN EXCHANGER 7"/>
    <property type="match status" value="1"/>
</dbReference>
<evidence type="ECO:0000313" key="13">
    <source>
        <dbReference type="Proteomes" id="UP001142372"/>
    </source>
</evidence>
<evidence type="ECO:0000256" key="6">
    <source>
        <dbReference type="ARBA" id="ARBA00023053"/>
    </source>
</evidence>
<dbReference type="EMBL" id="BSEN01000013">
    <property type="protein sequence ID" value="GLJ77233.1"/>
    <property type="molecule type" value="Genomic_DNA"/>
</dbReference>
<dbReference type="Gene3D" id="6.10.140.1330">
    <property type="match status" value="1"/>
</dbReference>
<keyword evidence="3" id="KW-1003">Cell membrane</keyword>
<dbReference type="GO" id="GO:0015385">
    <property type="term" value="F:sodium:proton antiporter activity"/>
    <property type="evidence" value="ECO:0007669"/>
    <property type="project" value="InterPro"/>
</dbReference>
<feature type="transmembrane region" description="Helical" evidence="10">
    <location>
        <begin position="215"/>
        <end position="245"/>
    </location>
</feature>
<evidence type="ECO:0000256" key="8">
    <source>
        <dbReference type="ARBA" id="ARBA00023136"/>
    </source>
</evidence>
<evidence type="ECO:0000256" key="9">
    <source>
        <dbReference type="ARBA" id="ARBA00023201"/>
    </source>
</evidence>
<reference evidence="12" key="1">
    <citation type="journal article" date="2014" name="Int. J. Syst. Evol. Microbiol.">
        <title>Complete genome sequence of Corynebacterium casei LMG S-19264T (=DSM 44701T), isolated from a smear-ripened cheese.</title>
        <authorList>
            <consortium name="US DOE Joint Genome Institute (JGI-PGF)"/>
            <person name="Walter F."/>
            <person name="Albersmeier A."/>
            <person name="Kalinowski J."/>
            <person name="Ruckert C."/>
        </authorList>
    </citation>
    <scope>NUCLEOTIDE SEQUENCE</scope>
    <source>
        <strain evidence="12">VKM Ac-1401</strain>
    </source>
</reference>
<sequence length="581" mass="62987">MELGFYAVIGIAVIVAVAAFSRRLGVAAPIILVVVGVTLSYLPGVPSIEIPHEIVLDAVLPPILYAAAIRLPLADFRRDLAPIAGLSVALVILTAFVSGWLLYTLLPQLSLPGAIALGAIISPPDAVAATSIGRRLGLPPRLLTLLEGEGLVNDATALVLLRTATAAAAGLLATPFAGVLDFFYATIAGIAVGLAAGFLSVYVRSKLSDPLLDTALSIAVPFAAFMPAEAIGGSGVLAVVVAGLYTGYASPKAFTAQARITDRINWGTIQFLLENAVFLVIGLEIRTLVEDVQADDELLGVWESVGIGLLALAVLIIIRFAWAIPLVWGLRRRTERAEKRTLHELLLVSYYRNHPVETVHQRRRKDLAERRYGRMRADLEAMREQRIDWRGGVILGWSGMRGVVTLAAAQSLPGAEDGFPYRPQLILIAFTVAVVSLIVQGGTLPALIRLLKVEGADPDQDRRQLAALLDDLSNAGLEVLDDPSLAAGTDEIIDPEVVERVRQSSFLRTEAAWERARLSAAPVNERPHLLYRTLRLAVVDAERNKLMEERRQGRYPSRIFEEAEAMLDVEETRLRPTRRGH</sequence>
<keyword evidence="13" id="KW-1185">Reference proteome</keyword>
<comment type="caution">
    <text evidence="12">The sequence shown here is derived from an EMBL/GenBank/DDBJ whole genome shotgun (WGS) entry which is preliminary data.</text>
</comment>
<feature type="domain" description="Cation/H+ exchanger transmembrane" evidence="11">
    <location>
        <begin position="12"/>
        <end position="448"/>
    </location>
</feature>
<keyword evidence="8 10" id="KW-0472">Membrane</keyword>
<dbReference type="GO" id="GO:0098719">
    <property type="term" value="P:sodium ion import across plasma membrane"/>
    <property type="evidence" value="ECO:0007669"/>
    <property type="project" value="TreeGrafter"/>
</dbReference>
<feature type="transmembrane region" description="Helical" evidence="10">
    <location>
        <begin position="80"/>
        <end position="103"/>
    </location>
</feature>
<gene>
    <name evidence="12" type="ORF">GCM10017584_28070</name>
</gene>
<evidence type="ECO:0000259" key="11">
    <source>
        <dbReference type="Pfam" id="PF00999"/>
    </source>
</evidence>
<keyword evidence="2" id="KW-0813">Transport</keyword>
<evidence type="ECO:0000256" key="2">
    <source>
        <dbReference type="ARBA" id="ARBA00022448"/>
    </source>
</evidence>
<dbReference type="RefSeq" id="WP_271177876.1">
    <property type="nucleotide sequence ID" value="NZ_BAAAJO010000004.1"/>
</dbReference>
<dbReference type="GO" id="GO:0005886">
    <property type="term" value="C:plasma membrane"/>
    <property type="evidence" value="ECO:0007669"/>
    <property type="project" value="UniProtKB-SubCell"/>
</dbReference>
<protein>
    <submittedName>
        <fullName evidence="12">Peptidase</fullName>
    </submittedName>
</protein>
<name>A0A9W6M0C9_9MICO</name>
<evidence type="ECO:0000313" key="12">
    <source>
        <dbReference type="EMBL" id="GLJ77233.1"/>
    </source>
</evidence>
<keyword evidence="9" id="KW-0739">Sodium transport</keyword>
<evidence type="ECO:0000256" key="3">
    <source>
        <dbReference type="ARBA" id="ARBA00022475"/>
    </source>
</evidence>
<feature type="transmembrane region" description="Helical" evidence="10">
    <location>
        <begin position="305"/>
        <end position="330"/>
    </location>
</feature>
<feature type="transmembrane region" description="Helical" evidence="10">
    <location>
        <begin position="26"/>
        <end position="42"/>
    </location>
</feature>
<keyword evidence="4 10" id="KW-0812">Transmembrane</keyword>
<dbReference type="InterPro" id="IPR006153">
    <property type="entry name" value="Cation/H_exchanger_TM"/>
</dbReference>
<comment type="subcellular location">
    <subcellularLocation>
        <location evidence="1">Cell membrane</location>
        <topology evidence="1">Multi-pass membrane protein</topology>
    </subcellularLocation>
</comment>
<dbReference type="GO" id="GO:0051453">
    <property type="term" value="P:regulation of intracellular pH"/>
    <property type="evidence" value="ECO:0007669"/>
    <property type="project" value="TreeGrafter"/>
</dbReference>
<evidence type="ECO:0000256" key="4">
    <source>
        <dbReference type="ARBA" id="ARBA00022692"/>
    </source>
</evidence>